<accession>A0A3P8VHP2</accession>
<keyword evidence="3" id="KW-1185">Reference proteome</keyword>
<name>A0A3P8VHP2_CYNSE</name>
<dbReference type="Ensembl" id="ENSCSET00000013948.1">
    <property type="protein sequence ID" value="ENSCSEP00000013789.1"/>
    <property type="gene ID" value="ENSCSEG00000008869.1"/>
</dbReference>
<reference evidence="2" key="2">
    <citation type="submission" date="2025-08" db="UniProtKB">
        <authorList>
            <consortium name="Ensembl"/>
        </authorList>
    </citation>
    <scope>IDENTIFICATION</scope>
</reference>
<feature type="transmembrane region" description="Helical" evidence="1">
    <location>
        <begin position="12"/>
        <end position="39"/>
    </location>
</feature>
<reference evidence="2" key="3">
    <citation type="submission" date="2025-09" db="UniProtKB">
        <authorList>
            <consortium name="Ensembl"/>
        </authorList>
    </citation>
    <scope>IDENTIFICATION</scope>
</reference>
<dbReference type="InParanoid" id="A0A3P8VHP2"/>
<keyword evidence="1" id="KW-1133">Transmembrane helix</keyword>
<sequence length="118" mass="12852">MSFRVKTTTHKTLLLAGIIMSSPIALHGNTIVLCSYFSMNCRVKPYTPFSSTPRASAMALARRSAPSSECSTPATTETNTIIQYNLVKRNRVCIKDVIISMVSVESGLRKCGHDNAPS</sequence>
<protein>
    <submittedName>
        <fullName evidence="2">Uncharacterized protein</fullName>
    </submittedName>
</protein>
<keyword evidence="1" id="KW-0812">Transmembrane</keyword>
<proteinExistence type="predicted"/>
<reference evidence="2 3" key="1">
    <citation type="journal article" date="2014" name="Nat. Genet.">
        <title>Whole-genome sequence of a flatfish provides insights into ZW sex chromosome evolution and adaptation to a benthic lifestyle.</title>
        <authorList>
            <person name="Chen S."/>
            <person name="Zhang G."/>
            <person name="Shao C."/>
            <person name="Huang Q."/>
            <person name="Liu G."/>
            <person name="Zhang P."/>
            <person name="Song W."/>
            <person name="An N."/>
            <person name="Chalopin D."/>
            <person name="Volff J.N."/>
            <person name="Hong Y."/>
            <person name="Li Q."/>
            <person name="Sha Z."/>
            <person name="Zhou H."/>
            <person name="Xie M."/>
            <person name="Yu Q."/>
            <person name="Liu Y."/>
            <person name="Xiang H."/>
            <person name="Wang N."/>
            <person name="Wu K."/>
            <person name="Yang C."/>
            <person name="Zhou Q."/>
            <person name="Liao X."/>
            <person name="Yang L."/>
            <person name="Hu Q."/>
            <person name="Zhang J."/>
            <person name="Meng L."/>
            <person name="Jin L."/>
            <person name="Tian Y."/>
            <person name="Lian J."/>
            <person name="Yang J."/>
            <person name="Miao G."/>
            <person name="Liu S."/>
            <person name="Liang Z."/>
            <person name="Yan F."/>
            <person name="Li Y."/>
            <person name="Sun B."/>
            <person name="Zhang H."/>
            <person name="Zhang J."/>
            <person name="Zhu Y."/>
            <person name="Du M."/>
            <person name="Zhao Y."/>
            <person name="Schartl M."/>
            <person name="Tang Q."/>
            <person name="Wang J."/>
        </authorList>
    </citation>
    <scope>NUCLEOTIDE SEQUENCE</scope>
</reference>
<dbReference type="Proteomes" id="UP000265120">
    <property type="component" value="Chromosome 20"/>
</dbReference>
<evidence type="ECO:0000256" key="1">
    <source>
        <dbReference type="SAM" id="Phobius"/>
    </source>
</evidence>
<evidence type="ECO:0000313" key="2">
    <source>
        <dbReference type="Ensembl" id="ENSCSEP00000013789.1"/>
    </source>
</evidence>
<keyword evidence="1" id="KW-0472">Membrane</keyword>
<dbReference type="AlphaFoldDB" id="A0A3P8VHP2"/>
<organism evidence="2 3">
    <name type="scientific">Cynoglossus semilaevis</name>
    <name type="common">Tongue sole</name>
    <dbReference type="NCBI Taxonomy" id="244447"/>
    <lineage>
        <taxon>Eukaryota</taxon>
        <taxon>Metazoa</taxon>
        <taxon>Chordata</taxon>
        <taxon>Craniata</taxon>
        <taxon>Vertebrata</taxon>
        <taxon>Euteleostomi</taxon>
        <taxon>Actinopterygii</taxon>
        <taxon>Neopterygii</taxon>
        <taxon>Teleostei</taxon>
        <taxon>Neoteleostei</taxon>
        <taxon>Acanthomorphata</taxon>
        <taxon>Carangaria</taxon>
        <taxon>Pleuronectiformes</taxon>
        <taxon>Pleuronectoidei</taxon>
        <taxon>Cynoglossidae</taxon>
        <taxon>Cynoglossinae</taxon>
        <taxon>Cynoglossus</taxon>
    </lineage>
</organism>
<evidence type="ECO:0000313" key="3">
    <source>
        <dbReference type="Proteomes" id="UP000265120"/>
    </source>
</evidence>